<evidence type="ECO:0000313" key="3">
    <source>
        <dbReference type="Proteomes" id="UP001233999"/>
    </source>
</evidence>
<feature type="region of interest" description="Disordered" evidence="1">
    <location>
        <begin position="1"/>
        <end position="59"/>
    </location>
</feature>
<feature type="compositionally biased region" description="Basic and acidic residues" evidence="1">
    <location>
        <begin position="397"/>
        <end position="407"/>
    </location>
</feature>
<dbReference type="EMBL" id="JASPKZ010004490">
    <property type="protein sequence ID" value="KAJ9590279.1"/>
    <property type="molecule type" value="Genomic_DNA"/>
</dbReference>
<evidence type="ECO:0000313" key="2">
    <source>
        <dbReference type="EMBL" id="KAJ9590279.1"/>
    </source>
</evidence>
<proteinExistence type="predicted"/>
<protein>
    <submittedName>
        <fullName evidence="2">Uncharacterized protein</fullName>
    </submittedName>
</protein>
<accession>A0AAD8EHN0</accession>
<name>A0AAD8EHN0_DIPPU</name>
<keyword evidence="3" id="KW-1185">Reference proteome</keyword>
<reference evidence="2" key="1">
    <citation type="journal article" date="2023" name="IScience">
        <title>Live-bearing cockroach genome reveals convergent evolutionary mechanisms linked to viviparity in insects and beyond.</title>
        <authorList>
            <person name="Fouks B."/>
            <person name="Harrison M.C."/>
            <person name="Mikhailova A.A."/>
            <person name="Marchal E."/>
            <person name="English S."/>
            <person name="Carruthers M."/>
            <person name="Jennings E.C."/>
            <person name="Chiamaka E.L."/>
            <person name="Frigard R.A."/>
            <person name="Pippel M."/>
            <person name="Attardo G.M."/>
            <person name="Benoit J.B."/>
            <person name="Bornberg-Bauer E."/>
            <person name="Tobe S.S."/>
        </authorList>
    </citation>
    <scope>NUCLEOTIDE SEQUENCE</scope>
    <source>
        <strain evidence="2">Stay&amp;Tobe</strain>
    </source>
</reference>
<feature type="compositionally biased region" description="Acidic residues" evidence="1">
    <location>
        <begin position="127"/>
        <end position="139"/>
    </location>
</feature>
<feature type="compositionally biased region" description="Low complexity" evidence="1">
    <location>
        <begin position="281"/>
        <end position="297"/>
    </location>
</feature>
<evidence type="ECO:0000256" key="1">
    <source>
        <dbReference type="SAM" id="MobiDB-lite"/>
    </source>
</evidence>
<organism evidence="2 3">
    <name type="scientific">Diploptera punctata</name>
    <name type="common">Pacific beetle cockroach</name>
    <dbReference type="NCBI Taxonomy" id="6984"/>
    <lineage>
        <taxon>Eukaryota</taxon>
        <taxon>Metazoa</taxon>
        <taxon>Ecdysozoa</taxon>
        <taxon>Arthropoda</taxon>
        <taxon>Hexapoda</taxon>
        <taxon>Insecta</taxon>
        <taxon>Pterygota</taxon>
        <taxon>Neoptera</taxon>
        <taxon>Polyneoptera</taxon>
        <taxon>Dictyoptera</taxon>
        <taxon>Blattodea</taxon>
        <taxon>Blaberoidea</taxon>
        <taxon>Blaberidae</taxon>
        <taxon>Diplopterinae</taxon>
        <taxon>Diploptera</taxon>
    </lineage>
</organism>
<comment type="caution">
    <text evidence="2">The sequence shown here is derived from an EMBL/GenBank/DDBJ whole genome shotgun (WGS) entry which is preliminary data.</text>
</comment>
<dbReference type="AlphaFoldDB" id="A0AAD8EHN0"/>
<sequence>MGDRRGKKIRTRRGSEFSSKEDIVEEGMKMGRTKHTETAGASSKDSGTRDQKRKHPKERWLLTRKTWRYMADAGRRLIPDGALNRPEDVPKIESYFQQEFLYGSNVDSPHRHKSFLPNVPEASATFPEEEEETEEDEDAKNERELMDIIKESNQLKVEAEENQVDYQKLVDQLRSYLSRTNIFESEKESESSSNEATFGTKERKNQQQKPKYEQQQQQENKQQKQTNGQQRQTNEQQLQTNEQQQQTNEQQQQTNERQLQKNEQQRQKHETQSQKNRQLEQKSQQQLHKNIQQQKLQQQRKQKHEQQKQQKYQEQQRNQKKEHQEDSSTSNIRTTTYRPLTPSPSPSRQSFEFGTPERMTLETLKRYYSKSTCRQKVITDLLTDRKLLEKLYSDIRKARNSKSDRKGPGYVFTSMSPTSTPPSLRSIKDSSTVYKGDKENDIKRESE</sequence>
<feature type="compositionally biased region" description="Basic and acidic residues" evidence="1">
    <location>
        <begin position="13"/>
        <end position="37"/>
    </location>
</feature>
<feature type="compositionally biased region" description="Basic and acidic residues" evidence="1">
    <location>
        <begin position="435"/>
        <end position="447"/>
    </location>
</feature>
<feature type="region of interest" description="Disordered" evidence="1">
    <location>
        <begin position="182"/>
        <end position="359"/>
    </location>
</feature>
<feature type="compositionally biased region" description="Low complexity" evidence="1">
    <location>
        <begin position="413"/>
        <end position="423"/>
    </location>
</feature>
<feature type="region of interest" description="Disordered" evidence="1">
    <location>
        <begin position="107"/>
        <end position="143"/>
    </location>
</feature>
<feature type="non-terminal residue" evidence="2">
    <location>
        <position position="447"/>
    </location>
</feature>
<feature type="compositionally biased region" description="Basic and acidic residues" evidence="1">
    <location>
        <begin position="258"/>
        <end position="280"/>
    </location>
</feature>
<reference evidence="2" key="2">
    <citation type="submission" date="2023-05" db="EMBL/GenBank/DDBJ databases">
        <authorList>
            <person name="Fouks B."/>
        </authorList>
    </citation>
    <scope>NUCLEOTIDE SEQUENCE</scope>
    <source>
        <strain evidence="2">Stay&amp;Tobe</strain>
        <tissue evidence="2">Testes</tissue>
    </source>
</reference>
<feature type="region of interest" description="Disordered" evidence="1">
    <location>
        <begin position="397"/>
        <end position="447"/>
    </location>
</feature>
<feature type="compositionally biased region" description="Low complexity" evidence="1">
    <location>
        <begin position="207"/>
        <end position="257"/>
    </location>
</feature>
<feature type="compositionally biased region" description="Basic residues" evidence="1">
    <location>
        <begin position="1"/>
        <end position="12"/>
    </location>
</feature>
<dbReference type="Proteomes" id="UP001233999">
    <property type="component" value="Unassembled WGS sequence"/>
</dbReference>
<feature type="compositionally biased region" description="Polar residues" evidence="1">
    <location>
        <begin position="327"/>
        <end position="338"/>
    </location>
</feature>
<gene>
    <name evidence="2" type="ORF">L9F63_027882</name>
</gene>
<feature type="compositionally biased region" description="Basic and acidic residues" evidence="1">
    <location>
        <begin position="317"/>
        <end position="326"/>
    </location>
</feature>